<dbReference type="EMBL" id="JAANXN010000007">
    <property type="protein sequence ID" value="MDF8371315.1"/>
    <property type="molecule type" value="Genomic_DNA"/>
</dbReference>
<sequence>MNKNLMSKMIKSNDINRGEYLYIYGGDELPEIVTRGGKQYTRNDVFDLEGGGQKM</sequence>
<evidence type="ECO:0000313" key="2">
    <source>
        <dbReference type="Proteomes" id="UP001215461"/>
    </source>
</evidence>
<organism evidence="1 2">
    <name type="scientific">Weissella paramesenteroides</name>
    <name type="common">Leuconostoc paramesenteroides</name>
    <dbReference type="NCBI Taxonomy" id="1249"/>
    <lineage>
        <taxon>Bacteria</taxon>
        <taxon>Bacillati</taxon>
        <taxon>Bacillota</taxon>
        <taxon>Bacilli</taxon>
        <taxon>Lactobacillales</taxon>
        <taxon>Lactobacillaceae</taxon>
        <taxon>Weissella</taxon>
    </lineage>
</organism>
<dbReference type="Proteomes" id="UP001215461">
    <property type="component" value="Unassembled WGS sequence"/>
</dbReference>
<accession>A0ABD4XJY5</accession>
<proteinExistence type="predicted"/>
<dbReference type="AlphaFoldDB" id="A0ABD4XJY5"/>
<gene>
    <name evidence="1" type="ORF">G9403_06615</name>
</gene>
<comment type="caution">
    <text evidence="1">The sequence shown here is derived from an EMBL/GenBank/DDBJ whole genome shotgun (WGS) entry which is preliminary data.</text>
</comment>
<name>A0ABD4XJY5_WEIPA</name>
<protein>
    <submittedName>
        <fullName evidence="1">Uncharacterized protein</fullName>
    </submittedName>
</protein>
<evidence type="ECO:0000313" key="1">
    <source>
        <dbReference type="EMBL" id="MDF8371315.1"/>
    </source>
</evidence>
<dbReference type="RefSeq" id="WP_277362341.1">
    <property type="nucleotide sequence ID" value="NZ_JAANXN010000007.1"/>
</dbReference>
<reference evidence="1 2" key="1">
    <citation type="submission" date="2020-03" db="EMBL/GenBank/DDBJ databases">
        <title>Comparative genomics of Weissella paramesenteroides.</title>
        <authorList>
            <person name="Kant R."/>
            <person name="Takala T."/>
            <person name="Saris P."/>
        </authorList>
    </citation>
    <scope>NUCLEOTIDE SEQUENCE [LARGE SCALE GENOMIC DNA]</scope>
    <source>
        <strain evidence="1 2">SJ27-4</strain>
    </source>
</reference>